<evidence type="ECO:0000256" key="1">
    <source>
        <dbReference type="ARBA" id="ARBA00022741"/>
    </source>
</evidence>
<dbReference type="InterPro" id="IPR003749">
    <property type="entry name" value="ThiS/MoaD-like"/>
</dbReference>
<keyword evidence="5" id="KW-1185">Reference proteome</keyword>
<dbReference type="RefSeq" id="WP_241600288.1">
    <property type="nucleotide sequence ID" value="NZ_JAKXDZ010000017.1"/>
</dbReference>
<organism evidence="4 5">
    <name type="scientific">Psychrobacillus psychrodurans</name>
    <dbReference type="NCBI Taxonomy" id="126157"/>
    <lineage>
        <taxon>Bacteria</taxon>
        <taxon>Bacillati</taxon>
        <taxon>Bacillota</taxon>
        <taxon>Bacilli</taxon>
        <taxon>Bacillales</taxon>
        <taxon>Bacillaceae</taxon>
        <taxon>Psychrobacillus</taxon>
    </lineage>
</organism>
<protein>
    <recommendedName>
        <fullName evidence="3">Molybdopterin synthase sulfur carrier subunit</fullName>
    </recommendedName>
</protein>
<dbReference type="GO" id="GO:0006777">
    <property type="term" value="P:Mo-molybdopterin cofactor biosynthetic process"/>
    <property type="evidence" value="ECO:0007669"/>
    <property type="project" value="InterPro"/>
</dbReference>
<dbReference type="EMBL" id="JAMKBI010000002">
    <property type="protein sequence ID" value="MCZ8532405.1"/>
    <property type="molecule type" value="Genomic_DNA"/>
</dbReference>
<dbReference type="PANTHER" id="PTHR33359:SF1">
    <property type="entry name" value="MOLYBDOPTERIN SYNTHASE SULFUR CARRIER SUBUNIT"/>
    <property type="match status" value="1"/>
</dbReference>
<dbReference type="CDD" id="cd00754">
    <property type="entry name" value="Ubl_MoaD"/>
    <property type="match status" value="1"/>
</dbReference>
<evidence type="ECO:0000313" key="4">
    <source>
        <dbReference type="EMBL" id="MCZ8532405.1"/>
    </source>
</evidence>
<sequence length="77" mass="8599">MITVLYFAGLKEKTGLDKEEFIFSGKTVKQLLEELQRKYEGLSDGIIQVAINEEYALPEDIIEEKDIIALIPPVSGG</sequence>
<evidence type="ECO:0000256" key="3">
    <source>
        <dbReference type="ARBA" id="ARBA00024247"/>
    </source>
</evidence>
<dbReference type="Pfam" id="PF02597">
    <property type="entry name" value="ThiS"/>
    <property type="match status" value="1"/>
</dbReference>
<reference evidence="4" key="1">
    <citation type="submission" date="2022-05" db="EMBL/GenBank/DDBJ databases">
        <authorList>
            <person name="Colautti A."/>
            <person name="Iacumin L."/>
        </authorList>
    </citation>
    <scope>NUCLEOTIDE SEQUENCE</scope>
    <source>
        <strain evidence="4">DSM 30747</strain>
    </source>
</reference>
<dbReference type="Proteomes" id="UP001152172">
    <property type="component" value="Unassembled WGS sequence"/>
</dbReference>
<dbReference type="InterPro" id="IPR044672">
    <property type="entry name" value="MOCS2A"/>
</dbReference>
<name>A0A9X3L764_9BACI</name>
<dbReference type="GO" id="GO:0000166">
    <property type="term" value="F:nucleotide binding"/>
    <property type="evidence" value="ECO:0007669"/>
    <property type="project" value="UniProtKB-KW"/>
</dbReference>
<dbReference type="Gene3D" id="3.10.20.30">
    <property type="match status" value="1"/>
</dbReference>
<dbReference type="InterPro" id="IPR012675">
    <property type="entry name" value="Beta-grasp_dom_sf"/>
</dbReference>
<proteinExistence type="inferred from homology"/>
<evidence type="ECO:0000313" key="5">
    <source>
        <dbReference type="Proteomes" id="UP001152172"/>
    </source>
</evidence>
<dbReference type="InterPro" id="IPR016155">
    <property type="entry name" value="Mopterin_synth/thiamin_S_b"/>
</dbReference>
<dbReference type="NCBIfam" id="TIGR01682">
    <property type="entry name" value="moaD"/>
    <property type="match status" value="1"/>
</dbReference>
<evidence type="ECO:0000256" key="2">
    <source>
        <dbReference type="ARBA" id="ARBA00024200"/>
    </source>
</evidence>
<comment type="similarity">
    <text evidence="2">Belongs to the MoaD family.</text>
</comment>
<keyword evidence="1" id="KW-0547">Nucleotide-binding</keyword>
<dbReference type="PANTHER" id="PTHR33359">
    <property type="entry name" value="MOLYBDOPTERIN SYNTHASE SULFUR CARRIER SUBUNIT"/>
    <property type="match status" value="1"/>
</dbReference>
<accession>A0A9X3L764</accession>
<comment type="caution">
    <text evidence="4">The sequence shown here is derived from an EMBL/GenBank/DDBJ whole genome shotgun (WGS) entry which is preliminary data.</text>
</comment>
<dbReference type="AlphaFoldDB" id="A0A9X3L764"/>
<gene>
    <name evidence="4" type="primary">moaD</name>
    <name evidence="4" type="ORF">M9R61_03450</name>
</gene>
<dbReference type="GO" id="GO:1990133">
    <property type="term" value="C:molybdopterin adenylyltransferase complex"/>
    <property type="evidence" value="ECO:0007669"/>
    <property type="project" value="TreeGrafter"/>
</dbReference>
<dbReference type="SUPFAM" id="SSF54285">
    <property type="entry name" value="MoaD/ThiS"/>
    <property type="match status" value="1"/>
</dbReference>